<evidence type="ECO:0000256" key="1">
    <source>
        <dbReference type="ARBA" id="ARBA00004123"/>
    </source>
</evidence>
<feature type="domain" description="BHLH" evidence="6">
    <location>
        <begin position="106"/>
        <end position="155"/>
    </location>
</feature>
<comment type="similarity">
    <text evidence="2">Belongs to the bHLH protein family.</text>
</comment>
<dbReference type="AlphaFoldDB" id="A0A7M3UQI8"/>
<evidence type="ECO:0000256" key="3">
    <source>
        <dbReference type="ARBA" id="ARBA00023015"/>
    </source>
</evidence>
<dbReference type="PROSITE" id="PS50888">
    <property type="entry name" value="BHLH"/>
    <property type="match status" value="1"/>
</dbReference>
<dbReference type="InterPro" id="IPR011598">
    <property type="entry name" value="bHLH_dom"/>
</dbReference>
<proteinExistence type="evidence at transcript level"/>
<dbReference type="PANTHER" id="PTHR16223:SF249">
    <property type="entry name" value="TRANSCRIPTION FACTOR BHLH154"/>
    <property type="match status" value="1"/>
</dbReference>
<dbReference type="SUPFAM" id="SSF47459">
    <property type="entry name" value="HLH, helix-loop-helix DNA-binding domain"/>
    <property type="match status" value="1"/>
</dbReference>
<evidence type="ECO:0000313" key="7">
    <source>
        <dbReference type="EMBL" id="QOJ43691.1"/>
    </source>
</evidence>
<dbReference type="Gene3D" id="4.10.280.10">
    <property type="entry name" value="Helix-loop-helix DNA-binding domain"/>
    <property type="match status" value="1"/>
</dbReference>
<sequence length="230" mass="24358">MEEDDDECGGGFLELLGCDDAAFDKRLTQLQQEFLFSPPLSTSVAVFSPQMLHFGGGGAAGGPHDEELLATAAAAAANEGSRGAKKLEINGGGKRGATVATNSIRRPRGGPTGMIKVRKEKLGDRISTLQQLVSPYGKTDTANVLHEAIGYIRFLHDQVQVLSSPYIHQLPLSNHHQNEELRGGDLRSRGLCLVPISCTENVANNNIVGADLWSPVSVRGSSGSSSGSKH</sequence>
<evidence type="ECO:0000256" key="2">
    <source>
        <dbReference type="ARBA" id="ARBA00005510"/>
    </source>
</evidence>
<dbReference type="EMBL" id="MN883638">
    <property type="protein sequence ID" value="QOJ43691.1"/>
    <property type="molecule type" value="mRNA"/>
</dbReference>
<gene>
    <name evidence="7" type="primary">bHLH30</name>
</gene>
<dbReference type="PANTHER" id="PTHR16223">
    <property type="entry name" value="TRANSCRIPTION FACTOR BHLH83-RELATED"/>
    <property type="match status" value="1"/>
</dbReference>
<dbReference type="GO" id="GO:0005634">
    <property type="term" value="C:nucleus"/>
    <property type="evidence" value="ECO:0007669"/>
    <property type="project" value="UniProtKB-SubCell"/>
</dbReference>
<dbReference type="InterPro" id="IPR036638">
    <property type="entry name" value="HLH_DNA-bd_sf"/>
</dbReference>
<dbReference type="InterPro" id="IPR045843">
    <property type="entry name" value="IND-like"/>
</dbReference>
<reference evidence="7" key="1">
    <citation type="submission" date="2019-12" db="EMBL/GenBank/DDBJ databases">
        <title>Identification of the bHLH gene family in Dracaena cambodiana reveals candidate genes involved in flavonoid biosynthesis.</title>
        <authorList>
            <person name="Zhu J."/>
            <person name="Peng S."/>
        </authorList>
    </citation>
    <scope>NUCLEOTIDE SEQUENCE</scope>
</reference>
<organism evidence="7">
    <name type="scientific">Dracaena cambodiana</name>
    <dbReference type="NCBI Taxonomy" id="580341"/>
    <lineage>
        <taxon>Eukaryota</taxon>
        <taxon>Viridiplantae</taxon>
        <taxon>Streptophyta</taxon>
        <taxon>Embryophyta</taxon>
        <taxon>Tracheophyta</taxon>
        <taxon>Spermatophyta</taxon>
        <taxon>Magnoliopsida</taxon>
        <taxon>Liliopsida</taxon>
        <taxon>Asparagales</taxon>
        <taxon>Asparagaceae</taxon>
        <taxon>Nolinoideae</taxon>
        <taxon>Dracaena</taxon>
    </lineage>
</organism>
<keyword evidence="3" id="KW-0805">Transcription regulation</keyword>
<dbReference type="CDD" id="cd11393">
    <property type="entry name" value="bHLH_AtbHLH_like"/>
    <property type="match status" value="1"/>
</dbReference>
<dbReference type="GO" id="GO:0046983">
    <property type="term" value="F:protein dimerization activity"/>
    <property type="evidence" value="ECO:0007669"/>
    <property type="project" value="InterPro"/>
</dbReference>
<dbReference type="GO" id="GO:0000981">
    <property type="term" value="F:DNA-binding transcription factor activity, RNA polymerase II-specific"/>
    <property type="evidence" value="ECO:0007669"/>
    <property type="project" value="TreeGrafter"/>
</dbReference>
<comment type="subcellular location">
    <subcellularLocation>
        <location evidence="1">Nucleus</location>
    </subcellularLocation>
</comment>
<dbReference type="InterPro" id="IPR045239">
    <property type="entry name" value="bHLH95_bHLH"/>
</dbReference>
<keyword evidence="5" id="KW-0539">Nucleus</keyword>
<evidence type="ECO:0000259" key="6">
    <source>
        <dbReference type="PROSITE" id="PS50888"/>
    </source>
</evidence>
<evidence type="ECO:0000256" key="5">
    <source>
        <dbReference type="ARBA" id="ARBA00023242"/>
    </source>
</evidence>
<protein>
    <submittedName>
        <fullName evidence="7">BHLH transcription factor</fullName>
    </submittedName>
</protein>
<dbReference type="GO" id="GO:0000978">
    <property type="term" value="F:RNA polymerase II cis-regulatory region sequence-specific DNA binding"/>
    <property type="evidence" value="ECO:0007669"/>
    <property type="project" value="TreeGrafter"/>
</dbReference>
<name>A0A7M3UQI8_9ASPA</name>
<keyword evidence="4" id="KW-0804">Transcription</keyword>
<accession>A0A7M3UQI8</accession>
<evidence type="ECO:0000256" key="4">
    <source>
        <dbReference type="ARBA" id="ARBA00023163"/>
    </source>
</evidence>